<reference evidence="1 2" key="1">
    <citation type="submission" date="2018-05" db="EMBL/GenBank/DDBJ databases">
        <title>Description of Sphingomonas pokkalii sp nov, isolated from the rhizosphere of saline tolerant pokkali rice and its draft genome analysis.</title>
        <authorList>
            <person name="Menon R."/>
            <person name="Kumari S."/>
            <person name="Rameshkumar N."/>
        </authorList>
    </citation>
    <scope>NUCLEOTIDE SEQUENCE [LARGE SCALE GENOMIC DNA]</scope>
    <source>
        <strain evidence="1 2">L3B27</strain>
    </source>
</reference>
<dbReference type="AlphaFoldDB" id="A0A2U0SEV5"/>
<dbReference type="EMBL" id="QENQ01000001">
    <property type="protein sequence ID" value="PVX29889.1"/>
    <property type="molecule type" value="Genomic_DNA"/>
</dbReference>
<proteinExistence type="predicted"/>
<gene>
    <name evidence="1" type="ORF">DD559_11550</name>
</gene>
<protein>
    <submittedName>
        <fullName evidence="1">Uncharacterized protein</fullName>
    </submittedName>
</protein>
<organism evidence="1 2">
    <name type="scientific">Sphingomonas pokkalii</name>
    <dbReference type="NCBI Taxonomy" id="2175090"/>
    <lineage>
        <taxon>Bacteria</taxon>
        <taxon>Pseudomonadati</taxon>
        <taxon>Pseudomonadota</taxon>
        <taxon>Alphaproteobacteria</taxon>
        <taxon>Sphingomonadales</taxon>
        <taxon>Sphingomonadaceae</taxon>
        <taxon>Sphingomonas</taxon>
    </lineage>
</organism>
<accession>A0A2U0SEV5</accession>
<evidence type="ECO:0000313" key="1">
    <source>
        <dbReference type="EMBL" id="PVX29889.1"/>
    </source>
</evidence>
<dbReference type="Proteomes" id="UP000245890">
    <property type="component" value="Unassembled WGS sequence"/>
</dbReference>
<comment type="caution">
    <text evidence="1">The sequence shown here is derived from an EMBL/GenBank/DDBJ whole genome shotgun (WGS) entry which is preliminary data.</text>
</comment>
<dbReference type="OrthoDB" id="7498307at2"/>
<evidence type="ECO:0000313" key="2">
    <source>
        <dbReference type="Proteomes" id="UP000245890"/>
    </source>
</evidence>
<name>A0A2U0SEV5_9SPHN</name>
<sequence length="122" mass="13167">MPEKYGPPPKRVRFTFEPVGADQWRTTVDITAPDGSVRHMAVRYRRDGAAAPGEGDLSEADSAAFRSPAPNVLVMGLAKKQMLGSVRVYVVSADGCEMTESAAAVDASGAPFVREFHFKRVP</sequence>
<keyword evidence="2" id="KW-1185">Reference proteome</keyword>